<dbReference type="Proteomes" id="UP000250235">
    <property type="component" value="Unassembled WGS sequence"/>
</dbReference>
<proteinExistence type="predicted"/>
<keyword evidence="2" id="KW-1185">Reference proteome</keyword>
<gene>
    <name evidence="1" type="ORF">F511_23390</name>
</gene>
<evidence type="ECO:0000313" key="2">
    <source>
        <dbReference type="Proteomes" id="UP000250235"/>
    </source>
</evidence>
<organism evidence="1 2">
    <name type="scientific">Dorcoceras hygrometricum</name>
    <dbReference type="NCBI Taxonomy" id="472368"/>
    <lineage>
        <taxon>Eukaryota</taxon>
        <taxon>Viridiplantae</taxon>
        <taxon>Streptophyta</taxon>
        <taxon>Embryophyta</taxon>
        <taxon>Tracheophyta</taxon>
        <taxon>Spermatophyta</taxon>
        <taxon>Magnoliopsida</taxon>
        <taxon>eudicotyledons</taxon>
        <taxon>Gunneridae</taxon>
        <taxon>Pentapetalae</taxon>
        <taxon>asterids</taxon>
        <taxon>lamiids</taxon>
        <taxon>Lamiales</taxon>
        <taxon>Gesneriaceae</taxon>
        <taxon>Didymocarpoideae</taxon>
        <taxon>Trichosporeae</taxon>
        <taxon>Loxocarpinae</taxon>
        <taxon>Dorcoceras</taxon>
    </lineage>
</organism>
<evidence type="ECO:0000313" key="1">
    <source>
        <dbReference type="EMBL" id="KZV21265.1"/>
    </source>
</evidence>
<sequence>MSASGESSTTMHRILHASGSHPIPPPNELMEHCDVLSMQMDSDLVIYRTTLVRTFQVALSVIPRGSWGDVARCFTMIRWLLITWLISVLCTGPDIKSTATQLAINNRGQSACESMVTTHSSHTRSTSSTTIKLNPTGVFQLSEGSYQIPLQSSGWQQNALAAALKSHPTAQGQQITAKTTRENVTTSLRLSCNPRAARLYAVLPKTSHDRKLVQLPTKQFNSELYHLEQLVPNLIHSKPDTKFINSLHHNCSSPSAFTQDDLTQQHSTTSLISLLSLEHCVTPKAESSLRPTTQIGISSALTIQIRLRSLTNTEQSAQLTISRTASAMIDQLTSLAQDTPTSSCRTPPQ</sequence>
<name>A0A2Z7AHH9_9LAMI</name>
<dbReference type="EMBL" id="KV014911">
    <property type="protein sequence ID" value="KZV21265.1"/>
    <property type="molecule type" value="Genomic_DNA"/>
</dbReference>
<accession>A0A2Z7AHH9</accession>
<reference evidence="1 2" key="1">
    <citation type="journal article" date="2015" name="Proc. Natl. Acad. Sci. U.S.A.">
        <title>The resurrection genome of Boea hygrometrica: A blueprint for survival of dehydration.</title>
        <authorList>
            <person name="Xiao L."/>
            <person name="Yang G."/>
            <person name="Zhang L."/>
            <person name="Yang X."/>
            <person name="Zhao S."/>
            <person name="Ji Z."/>
            <person name="Zhou Q."/>
            <person name="Hu M."/>
            <person name="Wang Y."/>
            <person name="Chen M."/>
            <person name="Xu Y."/>
            <person name="Jin H."/>
            <person name="Xiao X."/>
            <person name="Hu G."/>
            <person name="Bao F."/>
            <person name="Hu Y."/>
            <person name="Wan P."/>
            <person name="Li L."/>
            <person name="Deng X."/>
            <person name="Kuang T."/>
            <person name="Xiang C."/>
            <person name="Zhu J.K."/>
            <person name="Oliver M.J."/>
            <person name="He Y."/>
        </authorList>
    </citation>
    <scope>NUCLEOTIDE SEQUENCE [LARGE SCALE GENOMIC DNA]</scope>
    <source>
        <strain evidence="2">cv. XS01</strain>
    </source>
</reference>
<protein>
    <submittedName>
        <fullName evidence="1">Uncharacterized protein</fullName>
    </submittedName>
</protein>
<dbReference type="AlphaFoldDB" id="A0A2Z7AHH9"/>